<accession>M5B1G3</accession>
<dbReference type="AlphaFoldDB" id="M5B1G3"/>
<gene>
    <name evidence="1" type="ORF">LVISKB_2131</name>
</gene>
<dbReference type="HOGENOM" id="CLU_1319568_0_0_9"/>
<dbReference type="KEGG" id="lbk:LVISKB_2131"/>
<dbReference type="Proteomes" id="UP000012042">
    <property type="component" value="Chromosome"/>
</dbReference>
<dbReference type="EMBL" id="AP012167">
    <property type="protein sequence ID" value="BAN07766.1"/>
    <property type="molecule type" value="Genomic_DNA"/>
</dbReference>
<sequence>MRRHSMGLYVQGGKKVGGMYMADGRGNATKIGGMYYADGKGNATKIYSSFYPSGYVFWQANNATGNGFGIKTLNAPTIIPDTSIEKKINVSGIKNGIRVYININQYYGYSDAKKINSLFKWHDYTIPGGYQNLYLKPSVATIDIPANHLTGYSTLYMSASRGNQCSVSITCDSSGFHFISKNQGTVFDLTDNNNNIFSILLVQKIVAI</sequence>
<proteinExistence type="predicted"/>
<dbReference type="PATRIC" id="fig|1001583.3.peg.2113"/>
<evidence type="ECO:0000313" key="1">
    <source>
        <dbReference type="EMBL" id="BAN07766.1"/>
    </source>
</evidence>
<name>M5B1G3_LEVBR</name>
<protein>
    <submittedName>
        <fullName evidence="1">Uncharacterized protein</fullName>
    </submittedName>
</protein>
<organism evidence="1 2">
    <name type="scientific">Levilactobacillus brevis KB290</name>
    <dbReference type="NCBI Taxonomy" id="1001583"/>
    <lineage>
        <taxon>Bacteria</taxon>
        <taxon>Bacillati</taxon>
        <taxon>Bacillota</taxon>
        <taxon>Bacilli</taxon>
        <taxon>Lactobacillales</taxon>
        <taxon>Lactobacillaceae</taxon>
        <taxon>Levilactobacillus</taxon>
    </lineage>
</organism>
<reference evidence="1 2" key="1">
    <citation type="journal article" date="2013" name="PLoS ONE">
        <title>Genomic Analysis by Deep Sequencing of the Probiotic Lactobacillus brevis KB290 Harboring Nine Plasmids Reveals Genomic Stability.</title>
        <authorList>
            <person name="Fukao M."/>
            <person name="Oshima K."/>
            <person name="Morita H."/>
            <person name="Toh H."/>
            <person name="Suda W."/>
            <person name="Kim S.W."/>
            <person name="Suzuki S."/>
            <person name="Yakabe T."/>
            <person name="Hattori M."/>
            <person name="Yajima N."/>
        </authorList>
    </citation>
    <scope>NUCLEOTIDE SEQUENCE [LARGE SCALE GENOMIC DNA]</scope>
    <source>
        <strain evidence="1 2">KB290</strain>
    </source>
</reference>
<evidence type="ECO:0000313" key="2">
    <source>
        <dbReference type="Proteomes" id="UP000012042"/>
    </source>
</evidence>